<evidence type="ECO:0000313" key="1">
    <source>
        <dbReference type="EMBL" id="QYA18639.1"/>
    </source>
</evidence>
<dbReference type="EMBL" id="MZ420154">
    <property type="protein sequence ID" value="QYA18639.1"/>
    <property type="molecule type" value="Genomic_DNA"/>
</dbReference>
<accession>A0A8F8PR11</accession>
<name>A0A8F8PR11_9VIRU</name>
<gene>
    <name evidence="1" type="ORF">KOM_12_371</name>
</gene>
<proteinExistence type="predicted"/>
<organism evidence="1">
    <name type="scientific">Clandestinovirus</name>
    <dbReference type="NCBI Taxonomy" id="2831644"/>
    <lineage>
        <taxon>Viruses</taxon>
    </lineage>
</organism>
<sequence>MSVISYLNPFSYFGSTVKNQDSTPVVEQTQDATQTAVEQPKIEQVEATVEEHFGGMIKCDFDDATQEDCSVAVFTLCTPSAVSSFRYPALETEFLKDEWAKIYSDEPSAHLTFWVTNGEVSIKVTPTHTIFAIGSPYGNSEMKVLNEKALPVLRDCHKIWIERKRQAKAGELVDPDQPEAMANTDV</sequence>
<reference evidence="1" key="1">
    <citation type="submission" date="2021-06" db="EMBL/GenBank/DDBJ databases">
        <authorList>
            <person name="Rolland C."/>
        </authorList>
    </citation>
    <scope>NUCLEOTIDE SEQUENCE</scope>
    <source>
        <strain evidence="1">347.936635</strain>
    </source>
</reference>
<protein>
    <submittedName>
        <fullName evidence="1">Uncharacterized protein</fullName>
    </submittedName>
</protein>